<dbReference type="EMBL" id="LAQL01000002">
    <property type="protein sequence ID" value="KLN62262.1"/>
    <property type="molecule type" value="Genomic_DNA"/>
</dbReference>
<dbReference type="CDD" id="cd08422">
    <property type="entry name" value="PBP2_CrgA_like"/>
    <property type="match status" value="1"/>
</dbReference>
<dbReference type="Pfam" id="PF00126">
    <property type="entry name" value="HTH_1"/>
    <property type="match status" value="1"/>
</dbReference>
<dbReference type="AlphaFoldDB" id="A0A0H2MN96"/>
<dbReference type="OrthoDB" id="9812435at2"/>
<dbReference type="Proteomes" id="UP000035444">
    <property type="component" value="Unassembled WGS sequence"/>
</dbReference>
<keyword evidence="2" id="KW-0805">Transcription regulation</keyword>
<evidence type="ECO:0000256" key="4">
    <source>
        <dbReference type="ARBA" id="ARBA00023163"/>
    </source>
</evidence>
<protein>
    <recommendedName>
        <fullName evidence="5">HTH lysR-type domain-containing protein</fullName>
    </recommendedName>
</protein>
<dbReference type="InterPro" id="IPR000847">
    <property type="entry name" value="LysR_HTH_N"/>
</dbReference>
<name>A0A0H2MN96_9PROT</name>
<keyword evidence="4" id="KW-0804">Transcription</keyword>
<proteinExistence type="inferred from homology"/>
<comment type="similarity">
    <text evidence="1">Belongs to the LysR transcriptional regulatory family.</text>
</comment>
<dbReference type="SUPFAM" id="SSF46785">
    <property type="entry name" value="Winged helix' DNA-binding domain"/>
    <property type="match status" value="1"/>
</dbReference>
<dbReference type="InterPro" id="IPR058163">
    <property type="entry name" value="LysR-type_TF_proteobact-type"/>
</dbReference>
<dbReference type="PANTHER" id="PTHR30537:SF5">
    <property type="entry name" value="HTH-TYPE TRANSCRIPTIONAL ACTIVATOR TTDR-RELATED"/>
    <property type="match status" value="1"/>
</dbReference>
<dbReference type="Pfam" id="PF03466">
    <property type="entry name" value="LysR_substrate"/>
    <property type="match status" value="1"/>
</dbReference>
<evidence type="ECO:0000259" key="5">
    <source>
        <dbReference type="PROSITE" id="PS50931"/>
    </source>
</evidence>
<evidence type="ECO:0000256" key="1">
    <source>
        <dbReference type="ARBA" id="ARBA00009437"/>
    </source>
</evidence>
<dbReference type="SUPFAM" id="SSF53850">
    <property type="entry name" value="Periplasmic binding protein-like II"/>
    <property type="match status" value="1"/>
</dbReference>
<dbReference type="FunFam" id="1.10.10.10:FF:000001">
    <property type="entry name" value="LysR family transcriptional regulator"/>
    <property type="match status" value="1"/>
</dbReference>
<organism evidence="6 7">
    <name type="scientific">Kiloniella spongiae</name>
    <dbReference type="NCBI Taxonomy" id="1489064"/>
    <lineage>
        <taxon>Bacteria</taxon>
        <taxon>Pseudomonadati</taxon>
        <taxon>Pseudomonadota</taxon>
        <taxon>Alphaproteobacteria</taxon>
        <taxon>Rhodospirillales</taxon>
        <taxon>Kiloniellaceae</taxon>
        <taxon>Kiloniella</taxon>
    </lineage>
</organism>
<dbReference type="PRINTS" id="PR00039">
    <property type="entry name" value="HTHLYSR"/>
</dbReference>
<evidence type="ECO:0000256" key="2">
    <source>
        <dbReference type="ARBA" id="ARBA00023015"/>
    </source>
</evidence>
<gene>
    <name evidence="6" type="ORF">WH96_01695</name>
</gene>
<comment type="caution">
    <text evidence="6">The sequence shown here is derived from an EMBL/GenBank/DDBJ whole genome shotgun (WGS) entry which is preliminary data.</text>
</comment>
<evidence type="ECO:0000313" key="6">
    <source>
        <dbReference type="EMBL" id="KLN62262.1"/>
    </source>
</evidence>
<dbReference type="InterPro" id="IPR005119">
    <property type="entry name" value="LysR_subst-bd"/>
</dbReference>
<dbReference type="PROSITE" id="PS50931">
    <property type="entry name" value="HTH_LYSR"/>
    <property type="match status" value="1"/>
</dbReference>
<keyword evidence="3" id="KW-0238">DNA-binding</keyword>
<dbReference type="InterPro" id="IPR036388">
    <property type="entry name" value="WH-like_DNA-bd_sf"/>
</dbReference>
<feature type="domain" description="HTH lysR-type" evidence="5">
    <location>
        <begin position="1"/>
        <end position="58"/>
    </location>
</feature>
<dbReference type="Gene3D" id="1.10.10.10">
    <property type="entry name" value="Winged helix-like DNA-binding domain superfamily/Winged helix DNA-binding domain"/>
    <property type="match status" value="1"/>
</dbReference>
<dbReference type="STRING" id="1489064.WH96_01695"/>
<dbReference type="GO" id="GO:0043565">
    <property type="term" value="F:sequence-specific DNA binding"/>
    <property type="evidence" value="ECO:0007669"/>
    <property type="project" value="TreeGrafter"/>
</dbReference>
<dbReference type="GO" id="GO:0006351">
    <property type="term" value="P:DNA-templated transcription"/>
    <property type="evidence" value="ECO:0007669"/>
    <property type="project" value="TreeGrafter"/>
</dbReference>
<reference evidence="6 7" key="1">
    <citation type="submission" date="2015-03" db="EMBL/GenBank/DDBJ databases">
        <title>Genome Sequence of Kiloniella spongiae MEBiC09566, isolated from a marine sponge.</title>
        <authorList>
            <person name="Shao Z."/>
            <person name="Wang L."/>
            <person name="Li X."/>
        </authorList>
    </citation>
    <scope>NUCLEOTIDE SEQUENCE [LARGE SCALE GENOMIC DNA]</scope>
    <source>
        <strain evidence="6 7">MEBiC09566</strain>
    </source>
</reference>
<keyword evidence="7" id="KW-1185">Reference proteome</keyword>
<dbReference type="PATRIC" id="fig|1489064.4.peg.1261"/>
<dbReference type="GO" id="GO:0003700">
    <property type="term" value="F:DNA-binding transcription factor activity"/>
    <property type="evidence" value="ECO:0007669"/>
    <property type="project" value="InterPro"/>
</dbReference>
<evidence type="ECO:0000313" key="7">
    <source>
        <dbReference type="Proteomes" id="UP000035444"/>
    </source>
</evidence>
<accession>A0A0H2MN96</accession>
<sequence length="298" mass="32912">MNLNEMAVFASVVEHESFTAAAKALGISKSAVSKQVSRLEDRLGIRLLNRTTRRLSLTEAGRLFSEKCQAVIDVAEQAEYTVSRLSSTPRGLLKVNAPMSFGIKCMAPMLADFRVQYPEIEIDLILNDQMVDLVEEGFDVGVRIGRLMDSRLIAKKISDCGMSVIAAPSYFKKGHASVIPAELSGYNFLHYSNLNRISGLKLSGKHGAVAVPLTSDLSANNGDFILSAVQEGIGFACMPNFICHDAIKERRVVKILPDWEVDTDNAIYVVYPVNRNLPPKARVFIDFITDYYGNNPDF</sequence>
<evidence type="ECO:0000256" key="3">
    <source>
        <dbReference type="ARBA" id="ARBA00023125"/>
    </source>
</evidence>
<dbReference type="InterPro" id="IPR036390">
    <property type="entry name" value="WH_DNA-bd_sf"/>
</dbReference>
<dbReference type="RefSeq" id="WP_047762388.1">
    <property type="nucleotide sequence ID" value="NZ_LAQL01000002.1"/>
</dbReference>
<dbReference type="PANTHER" id="PTHR30537">
    <property type="entry name" value="HTH-TYPE TRANSCRIPTIONAL REGULATOR"/>
    <property type="match status" value="1"/>
</dbReference>
<dbReference type="Gene3D" id="3.40.190.290">
    <property type="match status" value="1"/>
</dbReference>